<keyword evidence="8" id="KW-0626">Porin</keyword>
<keyword evidence="10 11" id="KW-0998">Cell outer membrane</keyword>
<evidence type="ECO:0000259" key="14">
    <source>
        <dbReference type="Pfam" id="PF00593"/>
    </source>
</evidence>
<feature type="domain" description="TonB-dependent receptor-like beta-barrel" evidence="14">
    <location>
        <begin position="217"/>
        <end position="587"/>
    </location>
</feature>
<feature type="chain" id="PRO_5005579696" evidence="13">
    <location>
        <begin position="23"/>
        <end position="614"/>
    </location>
</feature>
<evidence type="ECO:0000256" key="2">
    <source>
        <dbReference type="ARBA" id="ARBA00022448"/>
    </source>
</evidence>
<evidence type="ECO:0000256" key="7">
    <source>
        <dbReference type="ARBA" id="ARBA00023077"/>
    </source>
</evidence>
<dbReference type="RefSeq" id="WP_010484102.1">
    <property type="nucleotide sequence ID" value="NZ_AJLO02000021.1"/>
</dbReference>
<evidence type="ECO:0000256" key="13">
    <source>
        <dbReference type="SAM" id="SignalP"/>
    </source>
</evidence>
<evidence type="ECO:0000313" key="17">
    <source>
        <dbReference type="Proteomes" id="UP000036890"/>
    </source>
</evidence>
<dbReference type="SUPFAM" id="SSF56935">
    <property type="entry name" value="Porins"/>
    <property type="match status" value="1"/>
</dbReference>
<organism evidence="16 17">
    <name type="scientific">Stenotrophomonas geniculata N1</name>
    <dbReference type="NCBI Taxonomy" id="1167641"/>
    <lineage>
        <taxon>Bacteria</taxon>
        <taxon>Pseudomonadati</taxon>
        <taxon>Pseudomonadota</taxon>
        <taxon>Gammaproteobacteria</taxon>
        <taxon>Lysobacterales</taxon>
        <taxon>Lysobacteraceae</taxon>
        <taxon>Stenotrophomonas</taxon>
    </lineage>
</organism>
<evidence type="ECO:0000256" key="9">
    <source>
        <dbReference type="ARBA" id="ARBA00023136"/>
    </source>
</evidence>
<dbReference type="GO" id="GO:0015420">
    <property type="term" value="F:ABC-type vitamin B12 transporter activity"/>
    <property type="evidence" value="ECO:0007669"/>
    <property type="project" value="InterPro"/>
</dbReference>
<accession>A0A0L8AB25</accession>
<dbReference type="Pfam" id="PF00593">
    <property type="entry name" value="TonB_dep_Rec_b-barrel"/>
    <property type="match status" value="1"/>
</dbReference>
<keyword evidence="3 11" id="KW-1134">Transmembrane beta strand</keyword>
<evidence type="ECO:0000256" key="10">
    <source>
        <dbReference type="ARBA" id="ARBA00023237"/>
    </source>
</evidence>
<dbReference type="PROSITE" id="PS52016">
    <property type="entry name" value="TONB_DEPENDENT_REC_3"/>
    <property type="match status" value="1"/>
</dbReference>
<keyword evidence="4 11" id="KW-0812">Transmembrane</keyword>
<feature type="signal peptide" evidence="13">
    <location>
        <begin position="1"/>
        <end position="22"/>
    </location>
</feature>
<dbReference type="GO" id="GO:0015288">
    <property type="term" value="F:porin activity"/>
    <property type="evidence" value="ECO:0007669"/>
    <property type="project" value="UniProtKB-KW"/>
</dbReference>
<evidence type="ECO:0000256" key="6">
    <source>
        <dbReference type="ARBA" id="ARBA00023065"/>
    </source>
</evidence>
<feature type="domain" description="TonB-dependent receptor plug" evidence="15">
    <location>
        <begin position="43"/>
        <end position="149"/>
    </location>
</feature>
<dbReference type="EMBL" id="AJLO02000021">
    <property type="protein sequence ID" value="KOE99354.1"/>
    <property type="molecule type" value="Genomic_DNA"/>
</dbReference>
<dbReference type="CDD" id="cd01347">
    <property type="entry name" value="ligand_gated_channel"/>
    <property type="match status" value="1"/>
</dbReference>
<gene>
    <name evidence="16" type="ORF">W7K_09935</name>
</gene>
<keyword evidence="2 11" id="KW-0813">Transport</keyword>
<dbReference type="InterPro" id="IPR037066">
    <property type="entry name" value="Plug_dom_sf"/>
</dbReference>
<evidence type="ECO:0000256" key="12">
    <source>
        <dbReference type="RuleBase" id="RU003357"/>
    </source>
</evidence>
<proteinExistence type="inferred from homology"/>
<dbReference type="InterPro" id="IPR036942">
    <property type="entry name" value="Beta-barrel_TonB_sf"/>
</dbReference>
<dbReference type="AlphaFoldDB" id="A0A0L8AB25"/>
<sequence>MKLQSRMLSLAVLATLPALAQAADDTTALDQILVTATRTPIALQDSIAPAQVIDRAQIESSQATSLQELLRGRAGINLTNAGGLGKQSSLFLRGTNSGHTVVLVDGVRINSADLGLAMYQDLPLAQIERVEIVRGPQSSLYGADAIGGVIQIFTRRNQGDFAPHFQLGGGSNGLREASGGIGGGTERGWFGADIAYQHSDGIDACRGSSSVFTAGCFADEHDRDGYRNLSKSLRGGYSFNDQWNVEGSALRADGKNHYDGYYNYSETRQQVLAGKVRYTPSERLAFTANVGRSDNESDNFGAPGVFGSAQTHRDSASLQGDFGVAEGQLLSAGVDWSEDNLDGSSAGYLVDSRRNTGVFVQYQGRFGRHQLQASARNDDNQQFGNHATGSVGWAMELGHGLRVNASYGTAFKAPTFSDLYDPWSGVPTLNPEKSKSANLGVSQQGQGWHWGMDVYETRIDDLITYDASTMKMQQVENARIRGAELTGGVLLAGFDINAQLSYTDPRNRTHGSTQFDNWLPRRAQQTARLDIDRRFGDFRAGLTVQGAGKRFDNASNSVKVGGYGTLDLRTEYALTPEWSLLARAANVFDRRYETVAWFNQPGREYQLSVRYQPK</sequence>
<dbReference type="InterPro" id="IPR010101">
    <property type="entry name" value="B12_transptr_BtuB"/>
</dbReference>
<keyword evidence="5 13" id="KW-0732">Signal</keyword>
<keyword evidence="6" id="KW-0406">Ion transport</keyword>
<evidence type="ECO:0000256" key="4">
    <source>
        <dbReference type="ARBA" id="ARBA00022692"/>
    </source>
</evidence>
<comment type="subcellular location">
    <subcellularLocation>
        <location evidence="1 11">Cell outer membrane</location>
        <topology evidence="1 11">Multi-pass membrane protein</topology>
    </subcellularLocation>
</comment>
<dbReference type="PANTHER" id="PTHR30069">
    <property type="entry name" value="TONB-DEPENDENT OUTER MEMBRANE RECEPTOR"/>
    <property type="match status" value="1"/>
</dbReference>
<dbReference type="InterPro" id="IPR039426">
    <property type="entry name" value="TonB-dep_rcpt-like"/>
</dbReference>
<comment type="similarity">
    <text evidence="11 12">Belongs to the TonB-dependent receptor family.</text>
</comment>
<dbReference type="GO" id="GO:0009279">
    <property type="term" value="C:cell outer membrane"/>
    <property type="evidence" value="ECO:0007669"/>
    <property type="project" value="UniProtKB-SubCell"/>
</dbReference>
<dbReference type="OrthoDB" id="9764669at2"/>
<keyword evidence="16" id="KW-0675">Receptor</keyword>
<dbReference type="GO" id="GO:0046930">
    <property type="term" value="C:pore complex"/>
    <property type="evidence" value="ECO:0007669"/>
    <property type="project" value="UniProtKB-KW"/>
</dbReference>
<keyword evidence="7 12" id="KW-0798">TonB box</keyword>
<dbReference type="Pfam" id="PF07715">
    <property type="entry name" value="Plug"/>
    <property type="match status" value="1"/>
</dbReference>
<evidence type="ECO:0000256" key="5">
    <source>
        <dbReference type="ARBA" id="ARBA00022729"/>
    </source>
</evidence>
<keyword evidence="9 11" id="KW-0472">Membrane</keyword>
<name>A0A0L8AB25_9GAMM</name>
<dbReference type="NCBIfam" id="TIGR01779">
    <property type="entry name" value="TonB-B12"/>
    <property type="match status" value="1"/>
</dbReference>
<evidence type="ECO:0000259" key="15">
    <source>
        <dbReference type="Pfam" id="PF07715"/>
    </source>
</evidence>
<dbReference type="InterPro" id="IPR012910">
    <property type="entry name" value="Plug_dom"/>
</dbReference>
<evidence type="ECO:0000256" key="8">
    <source>
        <dbReference type="ARBA" id="ARBA00023114"/>
    </source>
</evidence>
<evidence type="ECO:0000256" key="1">
    <source>
        <dbReference type="ARBA" id="ARBA00004571"/>
    </source>
</evidence>
<evidence type="ECO:0000256" key="11">
    <source>
        <dbReference type="PROSITE-ProRule" id="PRU01360"/>
    </source>
</evidence>
<dbReference type="PANTHER" id="PTHR30069:SF53">
    <property type="entry name" value="COLICIN I RECEPTOR-RELATED"/>
    <property type="match status" value="1"/>
</dbReference>
<dbReference type="Gene3D" id="2.40.170.20">
    <property type="entry name" value="TonB-dependent receptor, beta-barrel domain"/>
    <property type="match status" value="1"/>
</dbReference>
<dbReference type="GO" id="GO:0006811">
    <property type="term" value="P:monoatomic ion transport"/>
    <property type="evidence" value="ECO:0007669"/>
    <property type="project" value="UniProtKB-KW"/>
</dbReference>
<dbReference type="InterPro" id="IPR000531">
    <property type="entry name" value="Beta-barrel_TonB"/>
</dbReference>
<reference evidence="16 17" key="1">
    <citation type="journal article" date="2012" name="J. Bacteriol.">
        <title>Genome sequence of a novel nicotine-degrading strain, Pseudomonas geniculata N1.</title>
        <authorList>
            <person name="Tang H."/>
            <person name="Yu H."/>
            <person name="Tai C."/>
            <person name="Huang K."/>
            <person name="Liu Y."/>
            <person name="Wang L."/>
            <person name="Yao Y."/>
            <person name="Wu G."/>
            <person name="Xu P."/>
        </authorList>
    </citation>
    <scope>NUCLEOTIDE SEQUENCE [LARGE SCALE GENOMIC DNA]</scope>
    <source>
        <strain evidence="16 17">N1</strain>
    </source>
</reference>
<dbReference type="Gene3D" id="2.170.130.10">
    <property type="entry name" value="TonB-dependent receptor, plug domain"/>
    <property type="match status" value="1"/>
</dbReference>
<dbReference type="Proteomes" id="UP000036890">
    <property type="component" value="Unassembled WGS sequence"/>
</dbReference>
<evidence type="ECO:0000313" key="16">
    <source>
        <dbReference type="EMBL" id="KOE99354.1"/>
    </source>
</evidence>
<evidence type="ECO:0000256" key="3">
    <source>
        <dbReference type="ARBA" id="ARBA00022452"/>
    </source>
</evidence>
<protein>
    <submittedName>
        <fullName evidence="16">TonB-dependent receptor</fullName>
    </submittedName>
</protein>
<comment type="caution">
    <text evidence="16">The sequence shown here is derived from an EMBL/GenBank/DDBJ whole genome shotgun (WGS) entry which is preliminary data.</text>
</comment>